<sequence length="359" mass="42480">MKIKYLIIFMFILISLTSCNKTNYSQYIDKESSSKTELNQLFSLIETYTTYSENKFTVMNEIINLLLKDKDGGKLNLFITSYINEHPDDPYNSYYLLNLASYYLNEHLDNFAIQYLHSAVTKYKDLIIRGESTHFKALEVLLDISKESEYKILYYKKLIREHKDRVNKKDVFTGGLGELYYYLGKTLEENEQWEESIEAYKKYLEFEDTVISTKNDVREEIIKKVGFYYSDKKWVVNDLNRLVANVRYAISIRNPALLDKYRAFDFFIINWNSDYADLKSSFPMESNVLTGMSIKSESKLDPMSTDNEAYLAVYGNRWSSSIWFVYPVWYFYFKKVDFPMDPEIHGGWEWAGIFLGEKV</sequence>
<dbReference type="KEGG" id="sper:EW093_04245"/>
<dbReference type="RefSeq" id="WP_149567199.1">
    <property type="nucleotide sequence ID" value="NZ_CP035807.1"/>
</dbReference>
<dbReference type="InterPro" id="IPR011990">
    <property type="entry name" value="TPR-like_helical_dom_sf"/>
</dbReference>
<dbReference type="EMBL" id="CP035807">
    <property type="protein sequence ID" value="QEN03942.1"/>
    <property type="molecule type" value="Genomic_DNA"/>
</dbReference>
<dbReference type="SUPFAM" id="SSF48452">
    <property type="entry name" value="TPR-like"/>
    <property type="match status" value="1"/>
</dbReference>
<dbReference type="Proteomes" id="UP000323824">
    <property type="component" value="Chromosome"/>
</dbReference>
<name>A0A5C1QCN1_9SPIO</name>
<organism evidence="1 2">
    <name type="scientific">Thiospirochaeta perfilievii</name>
    <dbReference type="NCBI Taxonomy" id="252967"/>
    <lineage>
        <taxon>Bacteria</taxon>
        <taxon>Pseudomonadati</taxon>
        <taxon>Spirochaetota</taxon>
        <taxon>Spirochaetia</taxon>
        <taxon>Spirochaetales</taxon>
        <taxon>Spirochaetaceae</taxon>
        <taxon>Thiospirochaeta</taxon>
    </lineage>
</organism>
<accession>A0A5C1QCN1</accession>
<gene>
    <name evidence="1" type="ORF">EW093_04245</name>
</gene>
<dbReference type="OrthoDB" id="350162at2"/>
<keyword evidence="2" id="KW-1185">Reference proteome</keyword>
<proteinExistence type="predicted"/>
<evidence type="ECO:0000313" key="2">
    <source>
        <dbReference type="Proteomes" id="UP000323824"/>
    </source>
</evidence>
<dbReference type="Gene3D" id="1.25.40.10">
    <property type="entry name" value="Tetratricopeptide repeat domain"/>
    <property type="match status" value="1"/>
</dbReference>
<dbReference type="AlphaFoldDB" id="A0A5C1QCN1"/>
<reference evidence="1 2" key="1">
    <citation type="submission" date="2019-02" db="EMBL/GenBank/DDBJ databases">
        <authorList>
            <person name="Fomenkov A."/>
            <person name="Dubinina G."/>
            <person name="Grabovich M."/>
            <person name="Vincze T."/>
            <person name="Roberts R.J."/>
        </authorList>
    </citation>
    <scope>NUCLEOTIDE SEQUENCE [LARGE SCALE GENOMIC DNA]</scope>
    <source>
        <strain evidence="1 2">P</strain>
    </source>
</reference>
<evidence type="ECO:0000313" key="1">
    <source>
        <dbReference type="EMBL" id="QEN03942.1"/>
    </source>
</evidence>
<reference evidence="1 2" key="2">
    <citation type="submission" date="2019-09" db="EMBL/GenBank/DDBJ databases">
        <title>Complete Genome Sequence and Methylome Analysis of free living Spirochaetas.</title>
        <authorList>
            <person name="Leshcheva N."/>
            <person name="Mikheeva N."/>
        </authorList>
    </citation>
    <scope>NUCLEOTIDE SEQUENCE [LARGE SCALE GENOMIC DNA]</scope>
    <source>
        <strain evidence="1 2">P</strain>
    </source>
</reference>
<protein>
    <submittedName>
        <fullName evidence="1">Uncharacterized protein</fullName>
    </submittedName>
</protein>